<gene>
    <name evidence="2" type="ORF">rCG_57523</name>
</gene>
<keyword evidence="1" id="KW-0812">Transmembrane</keyword>
<evidence type="ECO:0000313" key="3">
    <source>
        <dbReference type="Proteomes" id="UP000234681"/>
    </source>
</evidence>
<proteinExistence type="predicted"/>
<organism evidence="2 3">
    <name type="scientific">Rattus norvegicus</name>
    <name type="common">Rat</name>
    <dbReference type="NCBI Taxonomy" id="10116"/>
    <lineage>
        <taxon>Eukaryota</taxon>
        <taxon>Metazoa</taxon>
        <taxon>Chordata</taxon>
        <taxon>Craniata</taxon>
        <taxon>Vertebrata</taxon>
        <taxon>Euteleostomi</taxon>
        <taxon>Mammalia</taxon>
        <taxon>Eutheria</taxon>
        <taxon>Euarchontoglires</taxon>
        <taxon>Glires</taxon>
        <taxon>Rodentia</taxon>
        <taxon>Myomorpha</taxon>
        <taxon>Muroidea</taxon>
        <taxon>Muridae</taxon>
        <taxon>Murinae</taxon>
        <taxon>Rattus</taxon>
    </lineage>
</organism>
<accession>A6JHC4</accession>
<reference evidence="3" key="1">
    <citation type="submission" date="2005-09" db="EMBL/GenBank/DDBJ databases">
        <authorList>
            <person name="Mural R.J."/>
            <person name="Li P.W."/>
            <person name="Adams M.D."/>
            <person name="Amanatides P.G."/>
            <person name="Baden-Tillson H."/>
            <person name="Barnstead M."/>
            <person name="Chin S.H."/>
            <person name="Dew I."/>
            <person name="Evans C.A."/>
            <person name="Ferriera S."/>
            <person name="Flanigan M."/>
            <person name="Fosler C."/>
            <person name="Glodek A."/>
            <person name="Gu Z."/>
            <person name="Holt R.A."/>
            <person name="Jennings D."/>
            <person name="Kraft C.L."/>
            <person name="Lu F."/>
            <person name="Nguyen T."/>
            <person name="Nusskern D.R."/>
            <person name="Pfannkoch C.M."/>
            <person name="Sitter C."/>
            <person name="Sutton G.G."/>
            <person name="Venter J.C."/>
            <person name="Wang Z."/>
            <person name="Woodage T."/>
            <person name="Zheng X.H."/>
            <person name="Zhong F."/>
        </authorList>
    </citation>
    <scope>NUCLEOTIDE SEQUENCE [LARGE SCALE GENOMIC DNA]</scope>
    <source>
        <strain>BN</strain>
        <strain evidence="3">Sprague-Dawley</strain>
    </source>
</reference>
<dbReference type="AlphaFoldDB" id="A6JHC4"/>
<keyword evidence="1" id="KW-1133">Transmembrane helix</keyword>
<feature type="transmembrane region" description="Helical" evidence="1">
    <location>
        <begin position="12"/>
        <end position="28"/>
    </location>
</feature>
<sequence>MFILLINIVPHNSLSVMFLLYTFIYFFFI</sequence>
<evidence type="ECO:0000256" key="1">
    <source>
        <dbReference type="SAM" id="Phobius"/>
    </source>
</evidence>
<evidence type="ECO:0000313" key="2">
    <source>
        <dbReference type="EMBL" id="EDL94248.1"/>
    </source>
</evidence>
<feature type="non-terminal residue" evidence="2">
    <location>
        <position position="29"/>
    </location>
</feature>
<dbReference type="EMBL" id="CH473986">
    <property type="protein sequence ID" value="EDL94248.1"/>
    <property type="molecule type" value="Genomic_DNA"/>
</dbReference>
<protein>
    <submittedName>
        <fullName evidence="2">RCG57523</fullName>
    </submittedName>
</protein>
<keyword evidence="1" id="KW-0472">Membrane</keyword>
<name>A6JHC4_RAT</name>
<dbReference type="Proteomes" id="UP000234681">
    <property type="component" value="Chromosome 1"/>
</dbReference>